<reference evidence="3" key="2">
    <citation type="submission" date="2014-03" db="EMBL/GenBank/DDBJ databases">
        <title>Candidatus Competibacter-lineage genomes retrieved from metagenomes reveal functional metabolic diversity.</title>
        <authorList>
            <person name="McIlroy S.J."/>
            <person name="Albertsen M."/>
            <person name="Andresen E.K."/>
            <person name="Saunders A.M."/>
            <person name="Kristiansen R."/>
            <person name="Stokholm-Bjerregaard M."/>
            <person name="Nielsen K.L."/>
            <person name="Nielsen P.H."/>
        </authorList>
    </citation>
    <scope>NUCLEOTIDE SEQUENCE</scope>
    <source>
        <strain evidence="3">Run_A_D11</strain>
    </source>
</reference>
<dbReference type="OrthoDB" id="6369989at2"/>
<accession>W6MA95</accession>
<dbReference type="AlphaFoldDB" id="W6MA95"/>
<evidence type="ECO:0000313" key="4">
    <source>
        <dbReference type="Proteomes" id="UP000035760"/>
    </source>
</evidence>
<dbReference type="InterPro" id="IPR036116">
    <property type="entry name" value="FN3_sf"/>
</dbReference>
<dbReference type="Gene3D" id="2.60.40.10">
    <property type="entry name" value="Immunoglobulins"/>
    <property type="match status" value="1"/>
</dbReference>
<keyword evidence="2" id="KW-0472">Membrane</keyword>
<keyword evidence="2" id="KW-0812">Transmembrane</keyword>
<proteinExistence type="predicted"/>
<evidence type="ECO:0000256" key="2">
    <source>
        <dbReference type="SAM" id="Phobius"/>
    </source>
</evidence>
<protein>
    <recommendedName>
        <fullName evidence="5">Fibronectin type-III domain-containing protein</fullName>
    </recommendedName>
</protein>
<reference evidence="3" key="1">
    <citation type="submission" date="2013-07" db="EMBL/GenBank/DDBJ databases">
        <authorList>
            <person name="McIlroy S."/>
        </authorList>
    </citation>
    <scope>NUCLEOTIDE SEQUENCE [LARGE SCALE GENOMIC DNA]</scope>
    <source>
        <strain evidence="3">Run_A_D11</strain>
    </source>
</reference>
<keyword evidence="2" id="KW-1133">Transmembrane helix</keyword>
<keyword evidence="4" id="KW-1185">Reference proteome</keyword>
<dbReference type="STRING" id="1400863.BN873_610016"/>
<dbReference type="CDD" id="cd00063">
    <property type="entry name" value="FN3"/>
    <property type="match status" value="1"/>
</dbReference>
<feature type="compositionally biased region" description="Low complexity" evidence="1">
    <location>
        <begin position="166"/>
        <end position="187"/>
    </location>
</feature>
<feature type="transmembrane region" description="Helical" evidence="2">
    <location>
        <begin position="51"/>
        <end position="71"/>
    </location>
</feature>
<dbReference type="RefSeq" id="WP_139031725.1">
    <property type="nucleotide sequence ID" value="NZ_CBTJ020000071.1"/>
</dbReference>
<evidence type="ECO:0008006" key="5">
    <source>
        <dbReference type="Google" id="ProtNLM"/>
    </source>
</evidence>
<sequence length="459" mass="48633">MPIVFLKSYGFLRFLENAFLLGEGTATASRLLASDEQKGRHRTQYLRAMRFLINTISPVFLLAILLSGLFLPSPAVAARITLAWNASSGPVEGYRIYYGSTTQHYMTILPAPPSLITSTTYTTPDLPAGTYYFAVKAFGKSNNQSGFSNEVAATISAQATTQGTNSPAPSSSGSTTTTSPPVTTAPPKTDTSTEGSTSHQASLPSRLPLTNIYTRGWVGTGDNAMIAGFGITGNSPKQVLIRATGPSLASARTSNLLYDPTLTLYRGQSVLAHNDNWQDHQAASITATGKAPRSLQEPALLITLNPGFYTAIVRGVSDTTGNAVIEMYETGQTASTLTNLSARGRVERDNAMLVSFSIGGTGEKWVLIRANGPTLSAAGIPNALVDPTLTLYSGQATLASNNNWRDSQAAEIAATGRAPTDPRESAIVVRLKPGFYTAIVRGVNNTVGNTLIDIQDLTE</sequence>
<evidence type="ECO:0000313" key="3">
    <source>
        <dbReference type="EMBL" id="CDI03619.1"/>
    </source>
</evidence>
<gene>
    <name evidence="3" type="ORF">BN873_610016</name>
</gene>
<dbReference type="Proteomes" id="UP000035760">
    <property type="component" value="Unassembled WGS sequence"/>
</dbReference>
<organism evidence="3 4">
    <name type="scientific">Candidatus Competibacter denitrificans Run_A_D11</name>
    <dbReference type="NCBI Taxonomy" id="1400863"/>
    <lineage>
        <taxon>Bacteria</taxon>
        <taxon>Pseudomonadati</taxon>
        <taxon>Pseudomonadota</taxon>
        <taxon>Gammaproteobacteria</taxon>
        <taxon>Candidatus Competibacteraceae</taxon>
        <taxon>Candidatus Competibacter</taxon>
    </lineage>
</organism>
<dbReference type="InterPro" id="IPR003961">
    <property type="entry name" value="FN3_dom"/>
</dbReference>
<evidence type="ECO:0000256" key="1">
    <source>
        <dbReference type="SAM" id="MobiDB-lite"/>
    </source>
</evidence>
<dbReference type="SUPFAM" id="SSF49265">
    <property type="entry name" value="Fibronectin type III"/>
    <property type="match status" value="1"/>
</dbReference>
<feature type="region of interest" description="Disordered" evidence="1">
    <location>
        <begin position="159"/>
        <end position="203"/>
    </location>
</feature>
<feature type="compositionally biased region" description="Polar residues" evidence="1">
    <location>
        <begin position="189"/>
        <end position="203"/>
    </location>
</feature>
<dbReference type="EMBL" id="CBTJ020000071">
    <property type="protein sequence ID" value="CDI03619.1"/>
    <property type="molecule type" value="Genomic_DNA"/>
</dbReference>
<dbReference type="InterPro" id="IPR013783">
    <property type="entry name" value="Ig-like_fold"/>
</dbReference>
<name>W6MA95_9GAMM</name>
<comment type="caution">
    <text evidence="3">The sequence shown here is derived from an EMBL/GenBank/DDBJ whole genome shotgun (WGS) entry which is preliminary data.</text>
</comment>